<evidence type="ECO:0000256" key="10">
    <source>
        <dbReference type="ARBA" id="ARBA00023002"/>
    </source>
</evidence>
<dbReference type="Gene3D" id="3.40.47.10">
    <property type="match status" value="1"/>
</dbReference>
<keyword evidence="8" id="KW-0276">Fatty acid metabolism</keyword>
<dbReference type="InterPro" id="IPR014043">
    <property type="entry name" value="Acyl_transferase_dom"/>
</dbReference>
<dbReference type="PROSITE" id="PS00606">
    <property type="entry name" value="KS3_1"/>
    <property type="match status" value="1"/>
</dbReference>
<evidence type="ECO:0000313" key="17">
    <source>
        <dbReference type="EMBL" id="CAD7658474.1"/>
    </source>
</evidence>
<dbReference type="InterPro" id="IPR018201">
    <property type="entry name" value="Ketoacyl_synth_AS"/>
</dbReference>
<dbReference type="GO" id="GO:0016787">
    <property type="term" value="F:hydrolase activity"/>
    <property type="evidence" value="ECO:0007669"/>
    <property type="project" value="UniProtKB-KW"/>
</dbReference>
<keyword evidence="5" id="KW-0597">Phosphoprotein</keyword>
<dbReference type="Pfam" id="PF16197">
    <property type="entry name" value="KAsynt_C_assoc"/>
    <property type="match status" value="1"/>
</dbReference>
<dbReference type="EMBL" id="CAJPVJ010015070">
    <property type="protein sequence ID" value="CAG2175660.1"/>
    <property type="molecule type" value="Genomic_DNA"/>
</dbReference>
<keyword evidence="6" id="KW-0808">Transferase</keyword>
<evidence type="ECO:0000256" key="6">
    <source>
        <dbReference type="ARBA" id="ARBA00022679"/>
    </source>
</evidence>
<dbReference type="Pfam" id="PF02801">
    <property type="entry name" value="Ketoacyl-synt_C"/>
    <property type="match status" value="1"/>
</dbReference>
<dbReference type="EMBL" id="OC929895">
    <property type="protein sequence ID" value="CAD7658474.1"/>
    <property type="molecule type" value="Genomic_DNA"/>
</dbReference>
<protein>
    <recommendedName>
        <fullName evidence="2">Fatty acid synthase</fullName>
        <ecNumber evidence="1">2.3.1.85</ecNumber>
    </recommendedName>
</protein>
<reference evidence="17" key="1">
    <citation type="submission" date="2020-11" db="EMBL/GenBank/DDBJ databases">
        <authorList>
            <person name="Tran Van P."/>
        </authorList>
    </citation>
    <scope>NUCLEOTIDE SEQUENCE</scope>
</reference>
<dbReference type="Pfam" id="PF00698">
    <property type="entry name" value="Acyl_transf_1"/>
    <property type="match status" value="1"/>
</dbReference>
<evidence type="ECO:0000256" key="12">
    <source>
        <dbReference type="ARBA" id="ARBA00023098"/>
    </source>
</evidence>
<keyword evidence="10" id="KW-0560">Oxidoreductase</keyword>
<dbReference type="OrthoDB" id="6505209at2759"/>
<dbReference type="InterPro" id="IPR032821">
    <property type="entry name" value="PKS_assoc"/>
</dbReference>
<dbReference type="InterPro" id="IPR014031">
    <property type="entry name" value="Ketoacyl_synth_C"/>
</dbReference>
<dbReference type="InterPro" id="IPR016039">
    <property type="entry name" value="Thiolase-like"/>
</dbReference>
<dbReference type="GO" id="GO:0006633">
    <property type="term" value="P:fatty acid biosynthetic process"/>
    <property type="evidence" value="ECO:0007669"/>
    <property type="project" value="UniProtKB-UniPathway"/>
</dbReference>
<evidence type="ECO:0000256" key="2">
    <source>
        <dbReference type="ARBA" id="ARBA00018769"/>
    </source>
</evidence>
<evidence type="ECO:0000256" key="13">
    <source>
        <dbReference type="ARBA" id="ARBA00023160"/>
    </source>
</evidence>
<dbReference type="SMART" id="SM00827">
    <property type="entry name" value="PKS_AT"/>
    <property type="match status" value="1"/>
</dbReference>
<evidence type="ECO:0000256" key="14">
    <source>
        <dbReference type="ARBA" id="ARBA00023268"/>
    </source>
</evidence>
<evidence type="ECO:0000256" key="8">
    <source>
        <dbReference type="ARBA" id="ARBA00022832"/>
    </source>
</evidence>
<keyword evidence="11" id="KW-0520">NAD</keyword>
<dbReference type="InterPro" id="IPR050091">
    <property type="entry name" value="PKS_NRPS_Biosynth_Enz"/>
</dbReference>
<evidence type="ECO:0000256" key="7">
    <source>
        <dbReference type="ARBA" id="ARBA00022801"/>
    </source>
</evidence>
<dbReference type="Proteomes" id="UP000728032">
    <property type="component" value="Unassembled WGS sequence"/>
</dbReference>
<gene>
    <name evidence="17" type="ORF">ONB1V03_LOCUS15095</name>
</gene>
<dbReference type="GO" id="GO:0004315">
    <property type="term" value="F:3-oxoacyl-[acyl-carrier-protein] synthase activity"/>
    <property type="evidence" value="ECO:0007669"/>
    <property type="project" value="InterPro"/>
</dbReference>
<keyword evidence="7" id="KW-0378">Hydrolase</keyword>
<sequence length="608" mass="67237">MPDCMPQDVQPDSQNNMMDTLLWLPGTAKCLYANRISFVLDFKGPSVVIDTACSSSLVALNTAMNDMRLGKCRQAIVGGTQLCLQPFTNQIFQTTSLNSIEGIPRVWDEKADGFVRGETVSCILLQRKSESKRIYATVLNSGVNIDGNKRMGMFFPSSESQEELMVKIYEEANIDPLKVNYFEAHATGTKVGDPLEARAIYNAFCIKPQRKGVLPVGLLKSNIGHAEGASGMASIAKVLIAFENECIPANLHLKKIKSSIRDYCPPLQPINENMPYIPGVAGLNNFGVGGVNASVLLEANNKLPDADSYKIADIIPRIVNICCRTEEALNEFFTFIENNPQKITQHFLALLAETMRVRPTLQSNGFPYRGSMIIKKVAQDQYEYNKQYSSFTAKTVRPVWFLFPGLGGQWTGMAKALMPIKIFADKIEECHEVLKPYGIDLKHLLLSDDKNSMSNMTNKFCATTAIEIALCDVIQALGIIPDGIIGHSFGEIAAAYADGCLNTREALMMTYYRGVVTESDKRIPKGLMAVVGLSWNEAKKLCPKGASPVCNNGNDTVVVSGLYNETKQMVEDLTKKGIFVRELQSHDIPYHSEYLITCAQRLTDELKK</sequence>
<evidence type="ECO:0000313" key="18">
    <source>
        <dbReference type="Proteomes" id="UP000728032"/>
    </source>
</evidence>
<evidence type="ECO:0000259" key="16">
    <source>
        <dbReference type="PROSITE" id="PS52004"/>
    </source>
</evidence>
<dbReference type="SMART" id="SM00825">
    <property type="entry name" value="PKS_KS"/>
    <property type="match status" value="1"/>
</dbReference>
<dbReference type="InterPro" id="IPR014030">
    <property type="entry name" value="Ketoacyl_synth_N"/>
</dbReference>
<evidence type="ECO:0000256" key="11">
    <source>
        <dbReference type="ARBA" id="ARBA00023027"/>
    </source>
</evidence>
<dbReference type="Pfam" id="PF00109">
    <property type="entry name" value="ketoacyl-synt"/>
    <property type="match status" value="1"/>
</dbReference>
<dbReference type="EC" id="2.3.1.85" evidence="1"/>
<dbReference type="GO" id="GO:0004312">
    <property type="term" value="F:fatty acid synthase activity"/>
    <property type="evidence" value="ECO:0007669"/>
    <property type="project" value="UniProtKB-EC"/>
</dbReference>
<dbReference type="SUPFAM" id="SSF55048">
    <property type="entry name" value="Probable ACP-binding domain of malonyl-CoA ACP transacylase"/>
    <property type="match status" value="1"/>
</dbReference>
<evidence type="ECO:0000256" key="9">
    <source>
        <dbReference type="ARBA" id="ARBA00022857"/>
    </source>
</evidence>
<keyword evidence="14" id="KW-0511">Multifunctional enzyme</keyword>
<dbReference type="InterPro" id="IPR016036">
    <property type="entry name" value="Malonyl_transacylase_ACP-bd"/>
</dbReference>
<keyword evidence="13" id="KW-0275">Fatty acid biosynthesis</keyword>
<keyword evidence="18" id="KW-1185">Reference proteome</keyword>
<evidence type="ECO:0000256" key="4">
    <source>
        <dbReference type="ARBA" id="ARBA00022516"/>
    </source>
</evidence>
<evidence type="ECO:0000256" key="3">
    <source>
        <dbReference type="ARBA" id="ARBA00022450"/>
    </source>
</evidence>
<proteinExistence type="predicted"/>
<name>A0A7R9MEA5_9ACAR</name>
<dbReference type="InterPro" id="IPR001227">
    <property type="entry name" value="Ac_transferase_dom_sf"/>
</dbReference>
<feature type="domain" description="Ketosynthase family 3 (KS3)" evidence="16">
    <location>
        <begin position="1"/>
        <end position="299"/>
    </location>
</feature>
<dbReference type="UniPathway" id="UPA00094"/>
<accession>A0A7R9MEA5</accession>
<keyword evidence="9" id="KW-0521">NADP</keyword>
<dbReference type="SUPFAM" id="SSF52151">
    <property type="entry name" value="FabD/lysophospholipase-like"/>
    <property type="match status" value="1"/>
</dbReference>
<dbReference type="PANTHER" id="PTHR43775">
    <property type="entry name" value="FATTY ACID SYNTHASE"/>
    <property type="match status" value="1"/>
</dbReference>
<keyword evidence="3" id="KW-0596">Phosphopantetheine</keyword>
<dbReference type="Gene3D" id="3.40.366.10">
    <property type="entry name" value="Malonyl-Coenzyme A Acyl Carrier Protein, domain 2"/>
    <property type="match status" value="1"/>
</dbReference>
<comment type="catalytic activity">
    <reaction evidence="15">
        <text>acetyl-CoA + n malonyl-CoA + 2n NADPH + 2n H(+) = a long-chain fatty acid + (n+1) CoA + n CO2 + 2n NADP(+).</text>
        <dbReference type="EC" id="2.3.1.85"/>
    </reaction>
</comment>
<keyword evidence="12" id="KW-0443">Lipid metabolism</keyword>
<dbReference type="Gene3D" id="3.30.70.3290">
    <property type="match status" value="1"/>
</dbReference>
<evidence type="ECO:0000256" key="15">
    <source>
        <dbReference type="ARBA" id="ARBA00044883"/>
    </source>
</evidence>
<dbReference type="AlphaFoldDB" id="A0A7R9MEA5"/>
<dbReference type="PANTHER" id="PTHR43775:SF7">
    <property type="entry name" value="FATTY ACID SYNTHASE"/>
    <property type="match status" value="1"/>
</dbReference>
<evidence type="ECO:0000256" key="5">
    <source>
        <dbReference type="ARBA" id="ARBA00022553"/>
    </source>
</evidence>
<dbReference type="GO" id="GO:0016491">
    <property type="term" value="F:oxidoreductase activity"/>
    <property type="evidence" value="ECO:0007669"/>
    <property type="project" value="UniProtKB-KW"/>
</dbReference>
<dbReference type="InterPro" id="IPR016035">
    <property type="entry name" value="Acyl_Trfase/lysoPLipase"/>
</dbReference>
<organism evidence="17">
    <name type="scientific">Oppiella nova</name>
    <dbReference type="NCBI Taxonomy" id="334625"/>
    <lineage>
        <taxon>Eukaryota</taxon>
        <taxon>Metazoa</taxon>
        <taxon>Ecdysozoa</taxon>
        <taxon>Arthropoda</taxon>
        <taxon>Chelicerata</taxon>
        <taxon>Arachnida</taxon>
        <taxon>Acari</taxon>
        <taxon>Acariformes</taxon>
        <taxon>Sarcoptiformes</taxon>
        <taxon>Oribatida</taxon>
        <taxon>Brachypylina</taxon>
        <taxon>Oppioidea</taxon>
        <taxon>Oppiidae</taxon>
        <taxon>Oppiella</taxon>
    </lineage>
</organism>
<evidence type="ECO:0000256" key="1">
    <source>
        <dbReference type="ARBA" id="ARBA00012873"/>
    </source>
</evidence>
<keyword evidence="4" id="KW-0444">Lipid biosynthesis</keyword>
<dbReference type="SUPFAM" id="SSF53901">
    <property type="entry name" value="Thiolase-like"/>
    <property type="match status" value="2"/>
</dbReference>
<dbReference type="InterPro" id="IPR020841">
    <property type="entry name" value="PKS_Beta-ketoAc_synthase_dom"/>
</dbReference>
<dbReference type="PROSITE" id="PS52004">
    <property type="entry name" value="KS3_2"/>
    <property type="match status" value="1"/>
</dbReference>
<dbReference type="CDD" id="cd00833">
    <property type="entry name" value="PKS"/>
    <property type="match status" value="1"/>
</dbReference>